<gene>
    <name evidence="2" type="ORF">HNQ50_002709</name>
</gene>
<comment type="caution">
    <text evidence="2">The sequence shown here is derived from an EMBL/GenBank/DDBJ whole genome shotgun (WGS) entry which is preliminary data.</text>
</comment>
<name>A0A840RI97_9NEIS</name>
<dbReference type="Proteomes" id="UP000543030">
    <property type="component" value="Unassembled WGS sequence"/>
</dbReference>
<dbReference type="SUPFAM" id="SSF54523">
    <property type="entry name" value="Pili subunits"/>
    <property type="match status" value="1"/>
</dbReference>
<dbReference type="RefSeq" id="WP_184101507.1">
    <property type="nucleotide sequence ID" value="NZ_JACHHN010000005.1"/>
</dbReference>
<dbReference type="Gene3D" id="3.30.700.10">
    <property type="entry name" value="Glycoprotein, Type 4 Pilin"/>
    <property type="match status" value="1"/>
</dbReference>
<evidence type="ECO:0000313" key="3">
    <source>
        <dbReference type="Proteomes" id="UP000543030"/>
    </source>
</evidence>
<dbReference type="Pfam" id="PF16732">
    <property type="entry name" value="ComP_DUS"/>
    <property type="match status" value="1"/>
</dbReference>
<dbReference type="InterPro" id="IPR031982">
    <property type="entry name" value="PilE-like"/>
</dbReference>
<keyword evidence="1" id="KW-0472">Membrane</keyword>
<feature type="transmembrane region" description="Helical" evidence="1">
    <location>
        <begin position="16"/>
        <end position="37"/>
    </location>
</feature>
<evidence type="ECO:0000313" key="2">
    <source>
        <dbReference type="EMBL" id="MBB5191972.1"/>
    </source>
</evidence>
<proteinExistence type="predicted"/>
<dbReference type="Pfam" id="PF07963">
    <property type="entry name" value="N_methyl"/>
    <property type="match status" value="1"/>
</dbReference>
<accession>A0A840RI97</accession>
<sequence>MLKAANTPDRLKGFTLIELMITVAIVGILAAIAIPIYGNYVKRSHLPEAFDMLSAFGTRMESSYNDNGNYGTSTTCAVATPSSTTNFTFSCTPSSAADSYTTTATGQAAMSGFTFTLDSAGNHKTTAFPGASNLPLSCWISKAATSC</sequence>
<dbReference type="InterPro" id="IPR045584">
    <property type="entry name" value="Pilin-like"/>
</dbReference>
<evidence type="ECO:0000256" key="1">
    <source>
        <dbReference type="SAM" id="Phobius"/>
    </source>
</evidence>
<dbReference type="InterPro" id="IPR012902">
    <property type="entry name" value="N_methyl_site"/>
</dbReference>
<keyword evidence="1" id="KW-0812">Transmembrane</keyword>
<dbReference type="NCBIfam" id="TIGR02532">
    <property type="entry name" value="IV_pilin_GFxxxE"/>
    <property type="match status" value="1"/>
</dbReference>
<keyword evidence="3" id="KW-1185">Reference proteome</keyword>
<protein>
    <submittedName>
        <fullName evidence="2">Type IV pilus assembly protein PilE</fullName>
    </submittedName>
</protein>
<keyword evidence="1" id="KW-1133">Transmembrane helix</keyword>
<dbReference type="AlphaFoldDB" id="A0A840RI97"/>
<organism evidence="2 3">
    <name type="scientific">Silvimonas terrae</name>
    <dbReference type="NCBI Taxonomy" id="300266"/>
    <lineage>
        <taxon>Bacteria</taxon>
        <taxon>Pseudomonadati</taxon>
        <taxon>Pseudomonadota</taxon>
        <taxon>Betaproteobacteria</taxon>
        <taxon>Neisseriales</taxon>
        <taxon>Chitinibacteraceae</taxon>
        <taxon>Silvimonas</taxon>
    </lineage>
</organism>
<dbReference type="PROSITE" id="PS00409">
    <property type="entry name" value="PROKAR_NTER_METHYL"/>
    <property type="match status" value="1"/>
</dbReference>
<reference evidence="2 3" key="1">
    <citation type="submission" date="2020-08" db="EMBL/GenBank/DDBJ databases">
        <title>Genomic Encyclopedia of Type Strains, Phase IV (KMG-IV): sequencing the most valuable type-strain genomes for metagenomic binning, comparative biology and taxonomic classification.</title>
        <authorList>
            <person name="Goeker M."/>
        </authorList>
    </citation>
    <scope>NUCLEOTIDE SEQUENCE [LARGE SCALE GENOMIC DNA]</scope>
    <source>
        <strain evidence="2 3">DSM 18233</strain>
    </source>
</reference>
<dbReference type="EMBL" id="JACHHN010000005">
    <property type="protein sequence ID" value="MBB5191972.1"/>
    <property type="molecule type" value="Genomic_DNA"/>
</dbReference>
<dbReference type="GO" id="GO:0043683">
    <property type="term" value="P:type IV pilus assembly"/>
    <property type="evidence" value="ECO:0007669"/>
    <property type="project" value="InterPro"/>
</dbReference>